<keyword evidence="3 8" id="KW-0547">Nucleotide-binding</keyword>
<gene>
    <name evidence="12" type="primary">asnB</name>
    <name evidence="12" type="ORF">HA331_09010</name>
</gene>
<dbReference type="InterPro" id="IPR029055">
    <property type="entry name" value="Ntn_hydrolases_N"/>
</dbReference>
<feature type="binding site" evidence="10">
    <location>
        <position position="243"/>
    </location>
    <ligand>
        <name>ATP</name>
        <dbReference type="ChEBI" id="CHEBI:30616"/>
    </ligand>
</feature>
<dbReference type="PANTHER" id="PTHR11772">
    <property type="entry name" value="ASPARAGINE SYNTHETASE"/>
    <property type="match status" value="1"/>
</dbReference>
<feature type="active site" description="For GATase activity" evidence="9">
    <location>
        <position position="2"/>
    </location>
</feature>
<evidence type="ECO:0000256" key="3">
    <source>
        <dbReference type="ARBA" id="ARBA00022741"/>
    </source>
</evidence>
<keyword evidence="4 8" id="KW-0067">ATP-binding</keyword>
<dbReference type="EC" id="6.3.5.4" evidence="8"/>
<evidence type="ECO:0000256" key="7">
    <source>
        <dbReference type="ARBA" id="ARBA00048741"/>
    </source>
</evidence>
<dbReference type="EMBL" id="DUJN01000008">
    <property type="protein sequence ID" value="HII61857.1"/>
    <property type="molecule type" value="Genomic_DNA"/>
</dbReference>
<dbReference type="GeneID" id="1443420"/>
<evidence type="ECO:0000256" key="8">
    <source>
        <dbReference type="PIRNR" id="PIRNR001589"/>
    </source>
</evidence>
<dbReference type="InterPro" id="IPR014729">
    <property type="entry name" value="Rossmann-like_a/b/a_fold"/>
</dbReference>
<feature type="domain" description="Glutamine amidotransferase type-2" evidence="11">
    <location>
        <begin position="2"/>
        <end position="200"/>
    </location>
</feature>
<dbReference type="InterPro" id="IPR050795">
    <property type="entry name" value="Asn_Synthetase"/>
</dbReference>
<protein>
    <recommendedName>
        <fullName evidence="8">Putative asparagine synthetase [glutamine-hydrolyzing]</fullName>
        <ecNumber evidence="8">6.3.5.4</ecNumber>
    </recommendedName>
</protein>
<evidence type="ECO:0000313" key="13">
    <source>
        <dbReference type="Proteomes" id="UP000617544"/>
    </source>
</evidence>
<comment type="pathway">
    <text evidence="6">Amino-acid biosynthesis.</text>
</comment>
<dbReference type="Gene3D" id="3.40.50.620">
    <property type="entry name" value="HUPs"/>
    <property type="match status" value="1"/>
</dbReference>
<comment type="caution">
    <text evidence="12">The sequence shown here is derived from an EMBL/GenBank/DDBJ whole genome shotgun (WGS) entry which is preliminary data.</text>
</comment>
<evidence type="ECO:0000256" key="6">
    <source>
        <dbReference type="ARBA" id="ARBA00029440"/>
    </source>
</evidence>
<comment type="catalytic activity">
    <reaction evidence="7 8">
        <text>L-aspartate + L-glutamine + ATP + H2O = L-asparagine + L-glutamate + AMP + diphosphate + H(+)</text>
        <dbReference type="Rhea" id="RHEA:12228"/>
        <dbReference type="ChEBI" id="CHEBI:15377"/>
        <dbReference type="ChEBI" id="CHEBI:15378"/>
        <dbReference type="ChEBI" id="CHEBI:29985"/>
        <dbReference type="ChEBI" id="CHEBI:29991"/>
        <dbReference type="ChEBI" id="CHEBI:30616"/>
        <dbReference type="ChEBI" id="CHEBI:33019"/>
        <dbReference type="ChEBI" id="CHEBI:58048"/>
        <dbReference type="ChEBI" id="CHEBI:58359"/>
        <dbReference type="ChEBI" id="CHEBI:456215"/>
        <dbReference type="EC" id="6.3.5.4"/>
    </reaction>
</comment>
<evidence type="ECO:0000313" key="12">
    <source>
        <dbReference type="EMBL" id="HII61857.1"/>
    </source>
</evidence>
<feature type="binding site" evidence="10">
    <location>
        <position position="108"/>
    </location>
    <ligand>
        <name>L-glutamine</name>
        <dbReference type="ChEBI" id="CHEBI:58359"/>
    </ligand>
</feature>
<keyword evidence="9" id="KW-0315">Glutamine amidotransferase</keyword>
<organism evidence="12 13">
    <name type="scientific">Pyrococcus horikoshii</name>
    <dbReference type="NCBI Taxonomy" id="53953"/>
    <lineage>
        <taxon>Archaea</taxon>
        <taxon>Methanobacteriati</taxon>
        <taxon>Methanobacteriota</taxon>
        <taxon>Thermococci</taxon>
        <taxon>Thermococcales</taxon>
        <taxon>Thermococcaceae</taxon>
        <taxon>Pyrococcus</taxon>
    </lineage>
</organism>
<dbReference type="Pfam" id="PF00733">
    <property type="entry name" value="Asn_synthase"/>
    <property type="match status" value="2"/>
</dbReference>
<dbReference type="Proteomes" id="UP000617544">
    <property type="component" value="Unassembled WGS sequence"/>
</dbReference>
<evidence type="ECO:0000256" key="2">
    <source>
        <dbReference type="ARBA" id="ARBA00022605"/>
    </source>
</evidence>
<keyword evidence="2 9" id="KW-0028">Amino-acid biosynthesis</keyword>
<dbReference type="GO" id="GO:0004066">
    <property type="term" value="F:asparagine synthase (glutamine-hydrolyzing) activity"/>
    <property type="evidence" value="ECO:0007669"/>
    <property type="project" value="UniProtKB-EC"/>
</dbReference>
<dbReference type="CDD" id="cd00352">
    <property type="entry name" value="Gn_AT_II"/>
    <property type="match status" value="1"/>
</dbReference>
<dbReference type="OMA" id="GIVCAFD"/>
<dbReference type="GO" id="GO:0006529">
    <property type="term" value="P:asparagine biosynthetic process"/>
    <property type="evidence" value="ECO:0007669"/>
    <property type="project" value="UniProtKB-KW"/>
</dbReference>
<proteinExistence type="predicted"/>
<dbReference type="NCBIfam" id="TIGR01536">
    <property type="entry name" value="asn_synth_AEB"/>
    <property type="match status" value="1"/>
</dbReference>
<dbReference type="PANTHER" id="PTHR11772:SF2">
    <property type="entry name" value="ASPARAGINE SYNTHETASE [GLUTAMINE-HYDROLYZING]"/>
    <property type="match status" value="1"/>
</dbReference>
<reference evidence="12" key="1">
    <citation type="journal article" date="2020" name="bioRxiv">
        <title>A rank-normalized archaeal taxonomy based on genome phylogeny resolves widespread incomplete and uneven classifications.</title>
        <authorList>
            <person name="Rinke C."/>
            <person name="Chuvochina M."/>
            <person name="Mussig A.J."/>
            <person name="Chaumeil P.-A."/>
            <person name="Waite D.W."/>
            <person name="Whitman W.B."/>
            <person name="Parks D.H."/>
            <person name="Hugenholtz P."/>
        </authorList>
    </citation>
    <scope>NUCLEOTIDE SEQUENCE</scope>
    <source>
        <strain evidence="12">UBA8834</strain>
    </source>
</reference>
<dbReference type="PIRSF" id="PIRSF001589">
    <property type="entry name" value="Asn_synthetase_glu-h"/>
    <property type="match status" value="1"/>
</dbReference>
<dbReference type="Gene3D" id="3.60.20.10">
    <property type="entry name" value="Glutamine Phosphoribosylpyrophosphate, subunit 1, domain 1"/>
    <property type="match status" value="1"/>
</dbReference>
<keyword evidence="1 12" id="KW-0436">Ligase</keyword>
<evidence type="ECO:0000256" key="5">
    <source>
        <dbReference type="ARBA" id="ARBA00022888"/>
    </source>
</evidence>
<evidence type="ECO:0000256" key="10">
    <source>
        <dbReference type="PIRSR" id="PIRSR001589-2"/>
    </source>
</evidence>
<dbReference type="GO" id="GO:0005524">
    <property type="term" value="F:ATP binding"/>
    <property type="evidence" value="ECO:0007669"/>
    <property type="project" value="UniProtKB-KW"/>
</dbReference>
<keyword evidence="5 9" id="KW-0061">Asparagine biosynthesis</keyword>
<dbReference type="Pfam" id="PF13537">
    <property type="entry name" value="GATase_7"/>
    <property type="match status" value="1"/>
</dbReference>
<dbReference type="SUPFAM" id="SSF56235">
    <property type="entry name" value="N-terminal nucleophile aminohydrolases (Ntn hydrolases)"/>
    <property type="match status" value="1"/>
</dbReference>
<dbReference type="AlphaFoldDB" id="A0A832SNW5"/>
<evidence type="ECO:0000256" key="1">
    <source>
        <dbReference type="ARBA" id="ARBA00022598"/>
    </source>
</evidence>
<dbReference type="CDD" id="cd01991">
    <property type="entry name" value="Asn_synthase_B_C"/>
    <property type="match status" value="1"/>
</dbReference>
<dbReference type="PROSITE" id="PS51278">
    <property type="entry name" value="GATASE_TYPE_2"/>
    <property type="match status" value="1"/>
</dbReference>
<dbReference type="GO" id="GO:0005829">
    <property type="term" value="C:cytosol"/>
    <property type="evidence" value="ECO:0007669"/>
    <property type="project" value="TreeGrafter"/>
</dbReference>
<accession>A0A832SNW5</accession>
<dbReference type="InterPro" id="IPR006426">
    <property type="entry name" value="Asn_synth_AEB"/>
</dbReference>
<evidence type="ECO:0000256" key="9">
    <source>
        <dbReference type="PIRSR" id="PIRSR001589-1"/>
    </source>
</evidence>
<dbReference type="InterPro" id="IPR017932">
    <property type="entry name" value="GATase_2_dom"/>
</dbReference>
<evidence type="ECO:0000256" key="4">
    <source>
        <dbReference type="ARBA" id="ARBA00022840"/>
    </source>
</evidence>
<sequence>MCLIAGGFKLYTDEIIRIIELGKHRGPDSFGVWSEREVIKSSDFSALEEVKGGDKVLIQCRLAMTGSKEYTQPFYNEIALVHNGEIYNHEKLRAYLVERGISFESDVDSEVILRLLEYLLFDRNLSPWNAIKKLMWMLRGDYAVAFHYNGKFYLFRDPLGIRPLYYSSQGHFGSEKKVLWGLGEEATPVMPGEAVEISKFGINRVRLYDVTAIKSFGSEYFDGLRNLLIDSVKIRSSKKIGILFSGGLDSTLIAFIASRYSNVTLYVSGTEDSKDVEWARKVSQELGLKLKEYIFSKEEVEKELKRIMFAIEEPNPMNLSIAIPLYFSTKLAREDGVKILLSGQGADELFGGYAKYLENPNLMISDVANLGERNLARDDKVSMINGVEVRYPYLDLPFAVLALNTPLQHKIKDGKRKIILREIAKSLGLPEWIAEREKKAAQYGSNAQKILEKIAKSRGIRLKELASLLFSEVFRGIHNR</sequence>
<name>A0A832SNW5_PYRHR</name>
<feature type="binding site" evidence="10">
    <location>
        <begin position="342"/>
        <end position="343"/>
    </location>
    <ligand>
        <name>ATP</name>
        <dbReference type="ChEBI" id="CHEBI:30616"/>
    </ligand>
</feature>
<dbReference type="RefSeq" id="WP_010885185.1">
    <property type="nucleotide sequence ID" value="NZ_DUJN01000008.1"/>
</dbReference>
<dbReference type="InterPro" id="IPR001962">
    <property type="entry name" value="Asn_synthase"/>
</dbReference>
<dbReference type="SUPFAM" id="SSF52402">
    <property type="entry name" value="Adenine nucleotide alpha hydrolases-like"/>
    <property type="match status" value="1"/>
</dbReference>
<evidence type="ECO:0000259" key="11">
    <source>
        <dbReference type="PROSITE" id="PS51278"/>
    </source>
</evidence>